<reference evidence="3 4" key="1">
    <citation type="submission" date="2022-09" db="EMBL/GenBank/DDBJ databases">
        <authorList>
            <person name="Palmer J.M."/>
        </authorList>
    </citation>
    <scope>NUCLEOTIDE SEQUENCE [LARGE SCALE GENOMIC DNA]</scope>
    <source>
        <strain evidence="3 4">DSM 7382</strain>
    </source>
</reference>
<dbReference type="Proteomes" id="UP001385951">
    <property type="component" value="Unassembled WGS sequence"/>
</dbReference>
<sequence length="202" mass="21485">MSESSNNTAVRSSSDLPPPRQKRALRSVSPPLSNVSLHRFNYYLAIFATLLFALYTYKLIQWKADAGSWWNLMLGKRPPMMQGNGGPQGGNDWQVAGTDGRGDMSVEQRINELALALGMPSKDLASAIANVVREYVPPASLSSISAHQSGEAVSYLVDPSGASVSATETQTAVTENVTKGLGTVASVIEAAIGMDEPPTEMA</sequence>
<gene>
    <name evidence="3" type="ORF">QCA50_001162</name>
</gene>
<comment type="caution">
    <text evidence="3">The sequence shown here is derived from an EMBL/GenBank/DDBJ whole genome shotgun (WGS) entry which is preliminary data.</text>
</comment>
<feature type="region of interest" description="Disordered" evidence="1">
    <location>
        <begin position="1"/>
        <end position="27"/>
    </location>
</feature>
<organism evidence="3 4">
    <name type="scientific">Cerrena zonata</name>
    <dbReference type="NCBI Taxonomy" id="2478898"/>
    <lineage>
        <taxon>Eukaryota</taxon>
        <taxon>Fungi</taxon>
        <taxon>Dikarya</taxon>
        <taxon>Basidiomycota</taxon>
        <taxon>Agaricomycotina</taxon>
        <taxon>Agaricomycetes</taxon>
        <taxon>Polyporales</taxon>
        <taxon>Cerrenaceae</taxon>
        <taxon>Cerrena</taxon>
    </lineage>
</organism>
<keyword evidence="4" id="KW-1185">Reference proteome</keyword>
<accession>A0AAW0H0V1</accession>
<name>A0AAW0H0V1_9APHY</name>
<keyword evidence="2" id="KW-0472">Membrane</keyword>
<dbReference type="EMBL" id="JASBNA010000001">
    <property type="protein sequence ID" value="KAK7696504.1"/>
    <property type="molecule type" value="Genomic_DNA"/>
</dbReference>
<proteinExistence type="predicted"/>
<feature type="compositionally biased region" description="Polar residues" evidence="1">
    <location>
        <begin position="1"/>
        <end position="15"/>
    </location>
</feature>
<feature type="transmembrane region" description="Helical" evidence="2">
    <location>
        <begin position="40"/>
        <end position="57"/>
    </location>
</feature>
<evidence type="ECO:0000256" key="1">
    <source>
        <dbReference type="SAM" id="MobiDB-lite"/>
    </source>
</evidence>
<protein>
    <submittedName>
        <fullName evidence="3">Uncharacterized protein</fullName>
    </submittedName>
</protein>
<evidence type="ECO:0000313" key="4">
    <source>
        <dbReference type="Proteomes" id="UP001385951"/>
    </source>
</evidence>
<evidence type="ECO:0000313" key="3">
    <source>
        <dbReference type="EMBL" id="KAK7696504.1"/>
    </source>
</evidence>
<evidence type="ECO:0000256" key="2">
    <source>
        <dbReference type="SAM" id="Phobius"/>
    </source>
</evidence>
<keyword evidence="2" id="KW-1133">Transmembrane helix</keyword>
<keyword evidence="2" id="KW-0812">Transmembrane</keyword>
<dbReference type="AlphaFoldDB" id="A0AAW0H0V1"/>